<evidence type="ECO:0000313" key="2">
    <source>
        <dbReference type="Proteomes" id="UP000315003"/>
    </source>
</evidence>
<name>A0A517SU47_9BACT</name>
<dbReference type="Proteomes" id="UP000315003">
    <property type="component" value="Chromosome"/>
</dbReference>
<dbReference type="SUPFAM" id="SSF53649">
    <property type="entry name" value="Alkaline phosphatase-like"/>
    <property type="match status" value="1"/>
</dbReference>
<dbReference type="EMBL" id="CP036272">
    <property type="protein sequence ID" value="QDT59647.1"/>
    <property type="molecule type" value="Genomic_DNA"/>
</dbReference>
<dbReference type="InterPro" id="IPR017850">
    <property type="entry name" value="Alkaline_phosphatase_core_sf"/>
</dbReference>
<dbReference type="PANTHER" id="PTHR43737">
    <property type="entry name" value="BLL7424 PROTEIN"/>
    <property type="match status" value="1"/>
</dbReference>
<dbReference type="Pfam" id="PF07394">
    <property type="entry name" value="DUF1501"/>
    <property type="match status" value="1"/>
</dbReference>
<accession>A0A517SU47</accession>
<dbReference type="InterPro" id="IPR010869">
    <property type="entry name" value="DUF1501"/>
</dbReference>
<evidence type="ECO:0000313" key="1">
    <source>
        <dbReference type="EMBL" id="QDT59647.1"/>
    </source>
</evidence>
<protein>
    <recommendedName>
        <fullName evidence="3">Sulfatase</fullName>
    </recommendedName>
</protein>
<gene>
    <name evidence="1" type="ORF">SV7mr_21560</name>
</gene>
<organism evidence="1 2">
    <name type="scientific">Stieleria bergensis</name>
    <dbReference type="NCBI Taxonomy" id="2528025"/>
    <lineage>
        <taxon>Bacteria</taxon>
        <taxon>Pseudomonadati</taxon>
        <taxon>Planctomycetota</taxon>
        <taxon>Planctomycetia</taxon>
        <taxon>Pirellulales</taxon>
        <taxon>Pirellulaceae</taxon>
        <taxon>Stieleria</taxon>
    </lineage>
</organism>
<keyword evidence="2" id="KW-1185">Reference proteome</keyword>
<sequence>MCPPIVGGRLIAKRNFHASSNSPMSRIEYTGEDRRSFMRSVASQCLGVTFAGGLGSSLAMNQAAAAPTASGKAKHIIYLFMEGAMTHLDTFDPKQGVAEAGETKPIQTRVPGVMFGNLFPKLSYLAGAIACVRSLNTETGAHDKGQYLMRTAYKKLNSIQHPSMGGWMLNDKGRLNRELPGNYVIGNTNRHPGAGFLEPSLSPVPIANPANGIQNIKLPAYLPDQLFQRRLELADKFDTAFQTRHRKNPKIEAYNQLYDEARTLMGSDQLKVFDIKEEDQKVRDAYGNNPLGQGCLLARRLVEKGARFVEVSYGGWDMHQDIYGRLPEKAKILDDALGILLKDLHRTGLLSETLVVLTTEFGRKPNINANVGRDHHPGVFSSLLAGAGIQGGQVYGESDAKGSYVKKDGVSVSDFNRTIAAAADLPLDSEQVAPNGRPFKIGGDGDPIAALLA</sequence>
<dbReference type="PANTHER" id="PTHR43737:SF1">
    <property type="entry name" value="DUF1501 DOMAIN-CONTAINING PROTEIN"/>
    <property type="match status" value="1"/>
</dbReference>
<reference evidence="1 2" key="1">
    <citation type="submission" date="2019-02" db="EMBL/GenBank/DDBJ databases">
        <title>Deep-cultivation of Planctomycetes and their phenomic and genomic characterization uncovers novel biology.</title>
        <authorList>
            <person name="Wiegand S."/>
            <person name="Jogler M."/>
            <person name="Boedeker C."/>
            <person name="Pinto D."/>
            <person name="Vollmers J."/>
            <person name="Rivas-Marin E."/>
            <person name="Kohn T."/>
            <person name="Peeters S.H."/>
            <person name="Heuer A."/>
            <person name="Rast P."/>
            <person name="Oberbeckmann S."/>
            <person name="Bunk B."/>
            <person name="Jeske O."/>
            <person name="Meyerdierks A."/>
            <person name="Storesund J.E."/>
            <person name="Kallscheuer N."/>
            <person name="Luecker S."/>
            <person name="Lage O.M."/>
            <person name="Pohl T."/>
            <person name="Merkel B.J."/>
            <person name="Hornburger P."/>
            <person name="Mueller R.-W."/>
            <person name="Bruemmer F."/>
            <person name="Labrenz M."/>
            <person name="Spormann A.M."/>
            <person name="Op den Camp H."/>
            <person name="Overmann J."/>
            <person name="Amann R."/>
            <person name="Jetten M.S.M."/>
            <person name="Mascher T."/>
            <person name="Medema M.H."/>
            <person name="Devos D.P."/>
            <person name="Kaster A.-K."/>
            <person name="Ovreas L."/>
            <person name="Rohde M."/>
            <person name="Galperin M.Y."/>
            <person name="Jogler C."/>
        </authorList>
    </citation>
    <scope>NUCLEOTIDE SEQUENCE [LARGE SCALE GENOMIC DNA]</scope>
    <source>
        <strain evidence="1 2">SV_7m_r</strain>
    </source>
</reference>
<proteinExistence type="predicted"/>
<dbReference type="Gene3D" id="3.40.720.10">
    <property type="entry name" value="Alkaline Phosphatase, subunit A"/>
    <property type="match status" value="1"/>
</dbReference>
<dbReference type="AlphaFoldDB" id="A0A517SU47"/>
<evidence type="ECO:0008006" key="3">
    <source>
        <dbReference type="Google" id="ProtNLM"/>
    </source>
</evidence>